<gene>
    <name evidence="2" type="ORF">CLV48_10210</name>
</gene>
<feature type="chain" id="PRO_5015126337" description="DUF3108 domain-containing protein" evidence="1">
    <location>
        <begin position="20"/>
        <end position="257"/>
    </location>
</feature>
<name>A0A2P8E9U0_9BACT</name>
<dbReference type="RefSeq" id="WP_170068985.1">
    <property type="nucleotide sequence ID" value="NZ_PYGF01000002.1"/>
</dbReference>
<protein>
    <recommendedName>
        <fullName evidence="4">DUF3108 domain-containing protein</fullName>
    </recommendedName>
</protein>
<reference evidence="2 3" key="1">
    <citation type="submission" date="2018-03" db="EMBL/GenBank/DDBJ databases">
        <title>Genomic Encyclopedia of Archaeal and Bacterial Type Strains, Phase II (KMG-II): from individual species to whole genera.</title>
        <authorList>
            <person name="Goeker M."/>
        </authorList>
    </citation>
    <scope>NUCLEOTIDE SEQUENCE [LARGE SCALE GENOMIC DNA]</scope>
    <source>
        <strain evidence="2 3">DSM 28057</strain>
    </source>
</reference>
<evidence type="ECO:0000313" key="3">
    <source>
        <dbReference type="Proteomes" id="UP000240708"/>
    </source>
</evidence>
<accession>A0A2P8E9U0</accession>
<evidence type="ECO:0000313" key="2">
    <source>
        <dbReference type="EMBL" id="PSL06197.1"/>
    </source>
</evidence>
<evidence type="ECO:0008006" key="4">
    <source>
        <dbReference type="Google" id="ProtNLM"/>
    </source>
</evidence>
<dbReference type="Proteomes" id="UP000240708">
    <property type="component" value="Unassembled WGS sequence"/>
</dbReference>
<keyword evidence="3" id="KW-1185">Reference proteome</keyword>
<sequence length="257" mass="29982">MTRFLTCCLFVFFVHLGLAQNIEGVFFGSLDGNTYALKIREQGELLMGEWFDESLSQRDFIGKRQEKGFKGVLDMDGEEQEVEATLHKKKLQMVFVESGKSIKMERMSKRLDYDFSKIFPEAHKSLRYQIIGVWILKERFRLENGEKIFSEETGKDYLTSINPDGKYVLDIRGFRDVDEKMAKELNIPAQHRLKAADLFEMSQMFSWKLIGSNLKVFPTQPISGSDIEIIKIIEFLDEKLFLTELISGWVEVYERKK</sequence>
<dbReference type="AlphaFoldDB" id="A0A2P8E9U0"/>
<evidence type="ECO:0000256" key="1">
    <source>
        <dbReference type="SAM" id="SignalP"/>
    </source>
</evidence>
<dbReference type="EMBL" id="PYGF01000002">
    <property type="protein sequence ID" value="PSL06197.1"/>
    <property type="molecule type" value="Genomic_DNA"/>
</dbReference>
<proteinExistence type="predicted"/>
<organism evidence="2 3">
    <name type="scientific">Cecembia rubra</name>
    <dbReference type="NCBI Taxonomy" id="1485585"/>
    <lineage>
        <taxon>Bacteria</taxon>
        <taxon>Pseudomonadati</taxon>
        <taxon>Bacteroidota</taxon>
        <taxon>Cytophagia</taxon>
        <taxon>Cytophagales</taxon>
        <taxon>Cyclobacteriaceae</taxon>
        <taxon>Cecembia</taxon>
    </lineage>
</organism>
<keyword evidence="1" id="KW-0732">Signal</keyword>
<comment type="caution">
    <text evidence="2">The sequence shown here is derived from an EMBL/GenBank/DDBJ whole genome shotgun (WGS) entry which is preliminary data.</text>
</comment>
<feature type="signal peptide" evidence="1">
    <location>
        <begin position="1"/>
        <end position="19"/>
    </location>
</feature>